<gene>
    <name evidence="2" type="ORF">COV89_03875</name>
</gene>
<reference evidence="2 3" key="1">
    <citation type="submission" date="2017-09" db="EMBL/GenBank/DDBJ databases">
        <title>Depth-based differentiation of microbial function through sediment-hosted aquifers and enrichment of novel symbionts in the deep terrestrial subsurface.</title>
        <authorList>
            <person name="Probst A.J."/>
            <person name="Ladd B."/>
            <person name="Jarett J.K."/>
            <person name="Geller-Mcgrath D.E."/>
            <person name="Sieber C.M."/>
            <person name="Emerson J.B."/>
            <person name="Anantharaman K."/>
            <person name="Thomas B.C."/>
            <person name="Malmstrom R."/>
            <person name="Stieglmeier M."/>
            <person name="Klingl A."/>
            <person name="Woyke T."/>
            <person name="Ryan C.M."/>
            <person name="Banfield J.F."/>
        </authorList>
    </citation>
    <scope>NUCLEOTIDE SEQUENCE [LARGE SCALE GENOMIC DNA]</scope>
    <source>
        <strain evidence="2">CG11_big_fil_rev_8_21_14_0_20_40_12</strain>
    </source>
</reference>
<feature type="domain" description="BioF2-like acetyltransferase" evidence="1">
    <location>
        <begin position="190"/>
        <end position="329"/>
    </location>
</feature>
<dbReference type="EMBL" id="PCVI01000062">
    <property type="protein sequence ID" value="PIQ69800.1"/>
    <property type="molecule type" value="Genomic_DNA"/>
</dbReference>
<dbReference type="SUPFAM" id="SSF55729">
    <property type="entry name" value="Acyl-CoA N-acyltransferases (Nat)"/>
    <property type="match status" value="1"/>
</dbReference>
<proteinExistence type="predicted"/>
<name>A0A2H0KEW6_9BACT</name>
<dbReference type="Gene3D" id="3.40.630.30">
    <property type="match status" value="1"/>
</dbReference>
<comment type="caution">
    <text evidence="2">The sequence shown here is derived from an EMBL/GenBank/DDBJ whole genome shotgun (WGS) entry which is preliminary data.</text>
</comment>
<protein>
    <recommendedName>
        <fullName evidence="1">BioF2-like acetyltransferase domain-containing protein</fullName>
    </recommendedName>
</protein>
<dbReference type="Pfam" id="PF13480">
    <property type="entry name" value="Acetyltransf_6"/>
    <property type="match status" value="1"/>
</dbReference>
<dbReference type="AlphaFoldDB" id="A0A2H0KEW6"/>
<accession>A0A2H0KEW6</accession>
<evidence type="ECO:0000313" key="2">
    <source>
        <dbReference type="EMBL" id="PIQ69800.1"/>
    </source>
</evidence>
<dbReference type="InterPro" id="IPR016181">
    <property type="entry name" value="Acyl_CoA_acyltransferase"/>
</dbReference>
<evidence type="ECO:0000313" key="3">
    <source>
        <dbReference type="Proteomes" id="UP000231371"/>
    </source>
</evidence>
<dbReference type="InterPro" id="IPR038740">
    <property type="entry name" value="BioF2-like_GNAT_dom"/>
</dbReference>
<evidence type="ECO:0000259" key="1">
    <source>
        <dbReference type="Pfam" id="PF13480"/>
    </source>
</evidence>
<dbReference type="Proteomes" id="UP000231371">
    <property type="component" value="Unassembled WGS sequence"/>
</dbReference>
<sequence length="345" mass="40778">MAETDLINEENQPPGLDYLYSSFFNYQTIQPIKKGGNLWQLTQQNFTVRVETGMETCRQLFEQFSPKKTLFEIWGFRYAFYLGYHCQPVFLIFERGDQPLGLLPLWYESDKDELRWFGSWWQEGNTFWFNDKSLIPLVFSLFRQKILLNALHLSQSLARKCQLMADDPKYLLSLEEYPTMESFMQKFNGKKRYNLRRDQKIILSHNPQTVINRYKDLETLFKLSIKRFAKIDEDGSAFLVRERKETFRQIVKQANEYEIRTVTTEINGKTVGVDLVALYKGVYYALNGAYDIKHYPGLGNYTNFVLIQDAIDLGMKAVDFLEVSYGWKEDWFKPIPLFQFKGIQP</sequence>
<organism evidence="2 3">
    <name type="scientific">Candidatus Shapirobacteria bacterium CG11_big_fil_rev_8_21_14_0_20_40_12</name>
    <dbReference type="NCBI Taxonomy" id="1974889"/>
    <lineage>
        <taxon>Bacteria</taxon>
        <taxon>Candidatus Shapironibacteriota</taxon>
    </lineage>
</organism>